<dbReference type="InterPro" id="IPR023168">
    <property type="entry name" value="GatB_Yqey_C_2"/>
</dbReference>
<organism evidence="1 2">
    <name type="scientific">Kineococcus gynurae</name>
    <dbReference type="NCBI Taxonomy" id="452979"/>
    <lineage>
        <taxon>Bacteria</taxon>
        <taxon>Bacillati</taxon>
        <taxon>Actinomycetota</taxon>
        <taxon>Actinomycetes</taxon>
        <taxon>Kineosporiales</taxon>
        <taxon>Kineosporiaceae</taxon>
        <taxon>Kineococcus</taxon>
    </lineage>
</organism>
<name>A0ABV5LU79_9ACTN</name>
<dbReference type="SUPFAM" id="SSF89095">
    <property type="entry name" value="GatB/YqeY motif"/>
    <property type="match status" value="1"/>
</dbReference>
<dbReference type="PANTHER" id="PTHR28055:SF1">
    <property type="entry name" value="ALTERED INHERITANCE OF MITOCHONDRIA PROTEIN 41, MITOCHONDRIAL"/>
    <property type="match status" value="1"/>
</dbReference>
<dbReference type="Gene3D" id="1.10.10.410">
    <property type="match status" value="1"/>
</dbReference>
<reference evidence="1 2" key="1">
    <citation type="submission" date="2024-09" db="EMBL/GenBank/DDBJ databases">
        <authorList>
            <person name="Sun Q."/>
            <person name="Mori K."/>
        </authorList>
    </citation>
    <scope>NUCLEOTIDE SEQUENCE [LARGE SCALE GENOMIC DNA]</scope>
    <source>
        <strain evidence="1 2">TISTR 1856</strain>
    </source>
</reference>
<dbReference type="RefSeq" id="WP_380138819.1">
    <property type="nucleotide sequence ID" value="NZ_JBHLUI010000010.1"/>
</dbReference>
<keyword evidence="2" id="KW-1185">Reference proteome</keyword>
<evidence type="ECO:0000313" key="1">
    <source>
        <dbReference type="EMBL" id="MFB9377615.1"/>
    </source>
</evidence>
<dbReference type="Proteomes" id="UP001589748">
    <property type="component" value="Unassembled WGS sequence"/>
</dbReference>
<proteinExistence type="predicted"/>
<sequence length="156" mass="16444">MSETTLKDTLHSDLTTAIKARDELRSATLRMVLTAVKSEEVAGKTAKMLSDAEVMTVLQREAKKRAEAAEAFAGAGRAESAEREKAELGVIETYLPAPLSDEELAELVDEAVLAASAEGLTGMGAMGAVMSQLKPTIGARADGKRLSAAVRARLNN</sequence>
<dbReference type="InterPro" id="IPR019004">
    <property type="entry name" value="YqeY/Aim41"/>
</dbReference>
<dbReference type="PANTHER" id="PTHR28055">
    <property type="entry name" value="ALTERED INHERITANCE OF MITOCHONDRIA PROTEIN 41, MITOCHONDRIAL"/>
    <property type="match status" value="1"/>
</dbReference>
<dbReference type="InterPro" id="IPR042184">
    <property type="entry name" value="YqeY/Aim41_N"/>
</dbReference>
<evidence type="ECO:0000313" key="2">
    <source>
        <dbReference type="Proteomes" id="UP001589748"/>
    </source>
</evidence>
<accession>A0ABV5LU79</accession>
<dbReference type="EMBL" id="JBHMDM010000005">
    <property type="protein sequence ID" value="MFB9377615.1"/>
    <property type="molecule type" value="Genomic_DNA"/>
</dbReference>
<dbReference type="InterPro" id="IPR003789">
    <property type="entry name" value="Asn/Gln_tRNA_amidoTrase-B-like"/>
</dbReference>
<comment type="caution">
    <text evidence="1">The sequence shown here is derived from an EMBL/GenBank/DDBJ whole genome shotgun (WGS) entry which is preliminary data.</text>
</comment>
<dbReference type="Pfam" id="PF09424">
    <property type="entry name" value="YqeY"/>
    <property type="match status" value="1"/>
</dbReference>
<gene>
    <name evidence="1" type="ORF">ACFFVI_11615</name>
</gene>
<dbReference type="Gene3D" id="1.10.1510.10">
    <property type="entry name" value="Uncharacterised protein YqeY/AIM41 PF09424, N-terminal domain"/>
    <property type="match status" value="1"/>
</dbReference>
<protein>
    <submittedName>
        <fullName evidence="1">GatB/YqeY domain-containing protein</fullName>
    </submittedName>
</protein>